<evidence type="ECO:0000313" key="4">
    <source>
        <dbReference type="Proteomes" id="UP000664382"/>
    </source>
</evidence>
<dbReference type="EMBL" id="JAGDYM010000016">
    <property type="protein sequence ID" value="MBO1903078.1"/>
    <property type="molecule type" value="Genomic_DNA"/>
</dbReference>
<name>A0A939MLB4_9MICO</name>
<dbReference type="Gene3D" id="2.30.40.10">
    <property type="entry name" value="Urease, subunit C, domain 1"/>
    <property type="match status" value="1"/>
</dbReference>
<comment type="caution">
    <text evidence="3">The sequence shown here is derived from an EMBL/GenBank/DDBJ whole genome shotgun (WGS) entry which is preliminary data.</text>
</comment>
<gene>
    <name evidence="3" type="ORF">J4H92_14120</name>
</gene>
<organism evidence="3 4">
    <name type="scientific">Leucobacter weissii</name>
    <dbReference type="NCBI Taxonomy" id="1983706"/>
    <lineage>
        <taxon>Bacteria</taxon>
        <taxon>Bacillati</taxon>
        <taxon>Actinomycetota</taxon>
        <taxon>Actinomycetes</taxon>
        <taxon>Micrococcales</taxon>
        <taxon>Microbacteriaceae</taxon>
        <taxon>Leucobacter</taxon>
    </lineage>
</organism>
<dbReference type="SUPFAM" id="SSF51556">
    <property type="entry name" value="Metallo-dependent hydrolases"/>
    <property type="match status" value="1"/>
</dbReference>
<evidence type="ECO:0000256" key="1">
    <source>
        <dbReference type="SAM" id="MobiDB-lite"/>
    </source>
</evidence>
<feature type="compositionally biased region" description="Basic and acidic residues" evidence="1">
    <location>
        <begin position="171"/>
        <end position="180"/>
    </location>
</feature>
<feature type="domain" description="Amidohydrolase 3" evidence="2">
    <location>
        <begin position="54"/>
        <end position="556"/>
    </location>
</feature>
<dbReference type="InterPro" id="IPR011059">
    <property type="entry name" value="Metal-dep_hydrolase_composite"/>
</dbReference>
<dbReference type="Gene3D" id="3.20.20.140">
    <property type="entry name" value="Metal-dependent hydrolases"/>
    <property type="match status" value="1"/>
</dbReference>
<dbReference type="AlphaFoldDB" id="A0A939MLB4"/>
<accession>A0A939MLB4</accession>
<evidence type="ECO:0000259" key="2">
    <source>
        <dbReference type="Pfam" id="PF07969"/>
    </source>
</evidence>
<dbReference type="PANTHER" id="PTHR22642">
    <property type="entry name" value="IMIDAZOLONEPROPIONASE"/>
    <property type="match status" value="1"/>
</dbReference>
<dbReference type="PANTHER" id="PTHR22642:SF2">
    <property type="entry name" value="PROTEIN LONG AFTER FAR-RED 3"/>
    <property type="match status" value="1"/>
</dbReference>
<proteinExistence type="predicted"/>
<dbReference type="CDD" id="cd01300">
    <property type="entry name" value="YtcJ_like"/>
    <property type="match status" value="1"/>
</dbReference>
<dbReference type="InterPro" id="IPR032466">
    <property type="entry name" value="Metal_Hydrolase"/>
</dbReference>
<dbReference type="InterPro" id="IPR013108">
    <property type="entry name" value="Amidohydro_3"/>
</dbReference>
<protein>
    <submittedName>
        <fullName evidence="3">Amidohydrolase</fullName>
    </submittedName>
</protein>
<dbReference type="SUPFAM" id="SSF51338">
    <property type="entry name" value="Composite domain of metallo-dependent hydrolases"/>
    <property type="match status" value="1"/>
</dbReference>
<sequence length="558" mass="59506">MSSETRPVPADLLIHSAVIWSAGRVLPQTAVAIAGGRILELGDESLRQRVLAAREVDARGGLLTPSFVDVHVHAALGGIEMSRCDLTGAESAEEVFETVADYAGRHPGAAWILGGGWRMPFFPGGTPLKEDLDRIVPDRPAFLINSDHHGAWANSLALELAGITADTPDPSDGRIERDARGNPSGTLHEGAAELLSPVLPETGAEEARAGLLTAQRRLLGFGITGWQEAILGEYAGYPDLTPIYRELVDRGELRARATGALWVSRDFDGMGIPEFVRGLVARRDRYARDGLRLDTAKIMVDGVPENETAALTEPYLDPTAGACACQKGAGPKGTGLAYFSREQLLELVPLLNKAGLDAHFHAIGDRAVRYALDAVEAVPAAVRAARRNHIAHIQVVDPVDLPRFGELGVTANAQPLWACLDEQMLDLTLPLLGETRAGWQYPFRSLLRSGATLAFGSDWPVSTPDPWQGVHVAVTRQEPGGTGLDPLLPDEALTLDDALTAYTFESHRLIGLPGGSIEPGAVADLALADRDPFAGPAAELHLTRNRLTVLGGDVVHGA</sequence>
<reference evidence="3" key="1">
    <citation type="submission" date="2021-03" db="EMBL/GenBank/DDBJ databases">
        <title>Leucobacter chromiisoli sp. nov., isolated from chromium-containing soil of chemical plant.</title>
        <authorList>
            <person name="Xu Z."/>
        </authorList>
    </citation>
    <scope>NUCLEOTIDE SEQUENCE</scope>
    <source>
        <strain evidence="3">S27</strain>
    </source>
</reference>
<dbReference type="GO" id="GO:0016810">
    <property type="term" value="F:hydrolase activity, acting on carbon-nitrogen (but not peptide) bonds"/>
    <property type="evidence" value="ECO:0007669"/>
    <property type="project" value="InterPro"/>
</dbReference>
<dbReference type="Proteomes" id="UP000664382">
    <property type="component" value="Unassembled WGS sequence"/>
</dbReference>
<evidence type="ECO:0000313" key="3">
    <source>
        <dbReference type="EMBL" id="MBO1903078.1"/>
    </source>
</evidence>
<dbReference type="RefSeq" id="WP_208098822.1">
    <property type="nucleotide sequence ID" value="NZ_JAGDYM010000016.1"/>
</dbReference>
<dbReference type="InterPro" id="IPR033932">
    <property type="entry name" value="YtcJ-like"/>
</dbReference>
<feature type="region of interest" description="Disordered" evidence="1">
    <location>
        <begin position="167"/>
        <end position="187"/>
    </location>
</feature>
<dbReference type="Gene3D" id="3.10.310.70">
    <property type="match status" value="1"/>
</dbReference>
<keyword evidence="4" id="KW-1185">Reference proteome</keyword>
<dbReference type="Pfam" id="PF07969">
    <property type="entry name" value="Amidohydro_3"/>
    <property type="match status" value="1"/>
</dbReference>